<sequence>MAQKQIHTHAPVAAGSLTASLNTRWHRPALYAFLFVVVAHWAEHIAQAVQIYGLGWPTPQARGVLGMWAPWLVTSEVMHYGYALVMLIGLFALRKGFVGRSKKWWTIALGLQFWHHIEHLLLIIQASAGANLLGRPVPTSVIQLVVPRVELHLFYNFVVFVPMVVAMVLHMRPTREERAGMRCSCALPVGATA</sequence>
<name>A0ABV9YAE2_9PSEU</name>
<keyword evidence="1" id="KW-0812">Transmembrane</keyword>
<accession>A0ABV9YAE2</accession>
<feature type="transmembrane region" description="Helical" evidence="1">
    <location>
        <begin position="69"/>
        <end position="93"/>
    </location>
</feature>
<dbReference type="RefSeq" id="WP_344037794.1">
    <property type="nucleotide sequence ID" value="NZ_BAAAKE010000008.1"/>
</dbReference>
<feature type="transmembrane region" description="Helical" evidence="1">
    <location>
        <begin position="153"/>
        <end position="171"/>
    </location>
</feature>
<dbReference type="EMBL" id="JBHSJB010000031">
    <property type="protein sequence ID" value="MFC5058334.1"/>
    <property type="molecule type" value="Genomic_DNA"/>
</dbReference>
<dbReference type="Proteomes" id="UP001595833">
    <property type="component" value="Unassembled WGS sequence"/>
</dbReference>
<gene>
    <name evidence="2" type="ORF">ACFPFM_31865</name>
</gene>
<keyword evidence="3" id="KW-1185">Reference proteome</keyword>
<protein>
    <submittedName>
        <fullName evidence="2">Uncharacterized protein</fullName>
    </submittedName>
</protein>
<evidence type="ECO:0000256" key="1">
    <source>
        <dbReference type="SAM" id="Phobius"/>
    </source>
</evidence>
<keyword evidence="1" id="KW-0472">Membrane</keyword>
<evidence type="ECO:0000313" key="2">
    <source>
        <dbReference type="EMBL" id="MFC5058334.1"/>
    </source>
</evidence>
<organism evidence="2 3">
    <name type="scientific">Saccharothrix xinjiangensis</name>
    <dbReference type="NCBI Taxonomy" id="204798"/>
    <lineage>
        <taxon>Bacteria</taxon>
        <taxon>Bacillati</taxon>
        <taxon>Actinomycetota</taxon>
        <taxon>Actinomycetes</taxon>
        <taxon>Pseudonocardiales</taxon>
        <taxon>Pseudonocardiaceae</taxon>
        <taxon>Saccharothrix</taxon>
    </lineage>
</organism>
<proteinExistence type="predicted"/>
<feature type="transmembrane region" description="Helical" evidence="1">
    <location>
        <begin position="29"/>
        <end position="49"/>
    </location>
</feature>
<comment type="caution">
    <text evidence="2">The sequence shown here is derived from an EMBL/GenBank/DDBJ whole genome shotgun (WGS) entry which is preliminary data.</text>
</comment>
<reference evidence="3" key="1">
    <citation type="journal article" date="2019" name="Int. J. Syst. Evol. Microbiol.">
        <title>The Global Catalogue of Microorganisms (GCM) 10K type strain sequencing project: providing services to taxonomists for standard genome sequencing and annotation.</title>
        <authorList>
            <consortium name="The Broad Institute Genomics Platform"/>
            <consortium name="The Broad Institute Genome Sequencing Center for Infectious Disease"/>
            <person name="Wu L."/>
            <person name="Ma J."/>
        </authorList>
    </citation>
    <scope>NUCLEOTIDE SEQUENCE [LARGE SCALE GENOMIC DNA]</scope>
    <source>
        <strain evidence="3">KCTC 12848</strain>
    </source>
</reference>
<keyword evidence="1" id="KW-1133">Transmembrane helix</keyword>
<evidence type="ECO:0000313" key="3">
    <source>
        <dbReference type="Proteomes" id="UP001595833"/>
    </source>
</evidence>